<proteinExistence type="predicted"/>
<reference evidence="1 2" key="1">
    <citation type="submission" date="2023-08" db="EMBL/GenBank/DDBJ databases">
        <title>Transcriptome Analysis of Halomonas alkalicola CICC 11012s to Identify the Genes Involved in Alkaline Tolerances.</title>
        <authorList>
            <person name="Zhai L."/>
        </authorList>
    </citation>
    <scope>NUCLEOTIDE SEQUENCE [LARGE SCALE GENOMIC DNA]</scope>
    <source>
        <strain evidence="1 2">CICC 11012s</strain>
    </source>
</reference>
<organism evidence="1 2">
    <name type="scientific">Halomonas alkalicola</name>
    <dbReference type="NCBI Taxonomy" id="1930622"/>
    <lineage>
        <taxon>Bacteria</taxon>
        <taxon>Pseudomonadati</taxon>
        <taxon>Pseudomonadota</taxon>
        <taxon>Gammaproteobacteria</taxon>
        <taxon>Oceanospirillales</taxon>
        <taxon>Halomonadaceae</taxon>
        <taxon>Halomonas</taxon>
    </lineage>
</organism>
<sequence>MKSFLVDVFAIHSRGQEMHLGGGLFHAASAIEAEAMATEEFWAADLADRGFEIGFRTDTPERGQQVMSLERLRAATAGALYA</sequence>
<name>A0ABY9H3Q8_9GAMM</name>
<gene>
    <name evidence="1" type="ORF">B6N23_15395</name>
</gene>
<dbReference type="RefSeq" id="WP_305500462.1">
    <property type="nucleotide sequence ID" value="NZ_CP131913.1"/>
</dbReference>
<protein>
    <submittedName>
        <fullName evidence="1">Uncharacterized protein</fullName>
    </submittedName>
</protein>
<dbReference type="Proteomes" id="UP001235344">
    <property type="component" value="Chromosome"/>
</dbReference>
<accession>A0ABY9H3Q8</accession>
<keyword evidence="2" id="KW-1185">Reference proteome</keyword>
<dbReference type="EMBL" id="CP131913">
    <property type="protein sequence ID" value="WLI73109.1"/>
    <property type="molecule type" value="Genomic_DNA"/>
</dbReference>
<evidence type="ECO:0000313" key="1">
    <source>
        <dbReference type="EMBL" id="WLI73109.1"/>
    </source>
</evidence>
<evidence type="ECO:0000313" key="2">
    <source>
        <dbReference type="Proteomes" id="UP001235344"/>
    </source>
</evidence>